<proteinExistence type="predicted"/>
<reference evidence="3" key="1">
    <citation type="submission" date="2021-01" db="EMBL/GenBank/DDBJ databases">
        <authorList>
            <person name="Corre E."/>
            <person name="Pelletier E."/>
            <person name="Niang G."/>
            <person name="Scheremetjew M."/>
            <person name="Finn R."/>
            <person name="Kale V."/>
            <person name="Holt S."/>
            <person name="Cochrane G."/>
            <person name="Meng A."/>
            <person name="Brown T."/>
            <person name="Cohen L."/>
        </authorList>
    </citation>
    <scope>NUCLEOTIDE SEQUENCE</scope>
    <source>
        <strain evidence="3">Clade-A-BCC118000</strain>
    </source>
</reference>
<dbReference type="AlphaFoldDB" id="A0A7R9T000"/>
<dbReference type="PROSITE" id="PS50096">
    <property type="entry name" value="IQ"/>
    <property type="match status" value="1"/>
</dbReference>
<dbReference type="InterPro" id="IPR052267">
    <property type="entry name" value="N-DRC_Component"/>
</dbReference>
<organism evidence="3">
    <name type="scientific">Ostreococcus sp. 'lucimarinus'</name>
    <dbReference type="NCBI Taxonomy" id="242159"/>
    <lineage>
        <taxon>Eukaryota</taxon>
        <taxon>Viridiplantae</taxon>
        <taxon>Chlorophyta</taxon>
        <taxon>Mamiellophyceae</taxon>
        <taxon>Mamiellales</taxon>
        <taxon>Bathycoccaceae</taxon>
        <taxon>Ostreococcus</taxon>
    </lineage>
</organism>
<protein>
    <recommendedName>
        <fullName evidence="2">ATPase AAA-type core domain-containing protein</fullName>
    </recommendedName>
</protein>
<dbReference type="GO" id="GO:0016887">
    <property type="term" value="F:ATP hydrolysis activity"/>
    <property type="evidence" value="ECO:0007669"/>
    <property type="project" value="InterPro"/>
</dbReference>
<accession>A0A7R9T000</accession>
<evidence type="ECO:0000313" key="3">
    <source>
        <dbReference type="EMBL" id="CAD8220460.1"/>
    </source>
</evidence>
<gene>
    <name evidence="3" type="ORF">OLUC0939_LOCUS1179</name>
</gene>
<name>A0A7R9T000_9CHLO</name>
<dbReference type="InterPro" id="IPR027417">
    <property type="entry name" value="P-loop_NTPase"/>
</dbReference>
<dbReference type="PANTHER" id="PTHR14690">
    <property type="entry name" value="IQ MOTIF CONTAINING WITH AAA DOMAIN 1"/>
    <property type="match status" value="1"/>
</dbReference>
<feature type="compositionally biased region" description="Low complexity" evidence="1">
    <location>
        <begin position="325"/>
        <end position="339"/>
    </location>
</feature>
<dbReference type="SUPFAM" id="SSF52540">
    <property type="entry name" value="P-loop containing nucleoside triphosphate hydrolases"/>
    <property type="match status" value="1"/>
</dbReference>
<feature type="region of interest" description="Disordered" evidence="1">
    <location>
        <begin position="310"/>
        <end position="355"/>
    </location>
</feature>
<dbReference type="Pfam" id="PF00004">
    <property type="entry name" value="AAA"/>
    <property type="match status" value="1"/>
</dbReference>
<sequence>MTHAQRWEDANEALEALEIDLARRIESTFKALARGTRELEDALVDAKATPDVFIDFTPRGTVERGRRGREIWNENILAATREPRDENSDEAMEASSDDAIEAFGGDENDGMERKLTDDEAVEHEPSPRLGRRLSAEDAAMRIQAVFRGFRSRSRTNIEARRELEHLGMIASAKHSQRKFNDFSELKRRNELRSRSAKQLADLEANIRRDLLSSRRESIKDEIKAVREAQALDIIITDDNAHATAITSNDEDVPTRLCRAVEKYRRRWADCSQVSLNAFDIDHVRSSVLQEVTNALRAEIEDEARALEAQNKKTKVGKKKKGSAEAPGAKKSSSTKSKAAPSKKSKGAIKQQRQRGMETIDPDLLKTFARLQMVEPTPLDGRLDDYLGTGGERRKGHEDSTMLEVAQLRHVLAVSVAIPLTSQRVHELAPHMKCVLLEGLAASGKSYLARLCAAESGCALFNLSPDRLARAEASGENPKSLMKYVFQAAKTIAPSVIFIRDVDAYFPEKSKKTKATDAECARKLRKDLMKEIKALKPGSRVTVVCTRTIANDVASSSDPKGFEKMFNLRLEAPPPDYGGRRRILAKALEAISVDPVDPTRRRTGDDASATLACYATAGMTTGALFALVQNACDDVRSSRDPWRALLRRVESFAASKH</sequence>
<evidence type="ECO:0000259" key="2">
    <source>
        <dbReference type="Pfam" id="PF00004"/>
    </source>
</evidence>
<dbReference type="EMBL" id="HBDX01001353">
    <property type="protein sequence ID" value="CAD8220460.1"/>
    <property type="molecule type" value="Transcribed_RNA"/>
</dbReference>
<feature type="compositionally biased region" description="Basic residues" evidence="1">
    <location>
        <begin position="311"/>
        <end position="320"/>
    </location>
</feature>
<dbReference type="InterPro" id="IPR003959">
    <property type="entry name" value="ATPase_AAA_core"/>
</dbReference>
<feature type="domain" description="ATPase AAA-type core" evidence="2">
    <location>
        <begin position="434"/>
        <end position="547"/>
    </location>
</feature>
<evidence type="ECO:0000256" key="1">
    <source>
        <dbReference type="SAM" id="MobiDB-lite"/>
    </source>
</evidence>
<dbReference type="GO" id="GO:0005524">
    <property type="term" value="F:ATP binding"/>
    <property type="evidence" value="ECO:0007669"/>
    <property type="project" value="InterPro"/>
</dbReference>
<dbReference type="PANTHER" id="PTHR14690:SF0">
    <property type="entry name" value="IQ MOTIF CONTAINING WITH AAA DOMAIN 1"/>
    <property type="match status" value="1"/>
</dbReference>
<dbReference type="Gene3D" id="3.40.50.300">
    <property type="entry name" value="P-loop containing nucleotide triphosphate hydrolases"/>
    <property type="match status" value="1"/>
</dbReference>